<name>A0ABV2ZHJ5_9ACTN</name>
<evidence type="ECO:0000313" key="1">
    <source>
        <dbReference type="EMBL" id="MEU3782029.1"/>
    </source>
</evidence>
<evidence type="ECO:0008006" key="3">
    <source>
        <dbReference type="Google" id="ProtNLM"/>
    </source>
</evidence>
<dbReference type="EMBL" id="JBEZVE010000007">
    <property type="protein sequence ID" value="MEU3782029.1"/>
    <property type="molecule type" value="Genomic_DNA"/>
</dbReference>
<accession>A0ABV2ZHJ5</accession>
<dbReference type="Proteomes" id="UP001550739">
    <property type="component" value="Unassembled WGS sequence"/>
</dbReference>
<gene>
    <name evidence="1" type="ORF">AB0E89_15890</name>
</gene>
<organism evidence="1 2">
    <name type="scientific">Streptomyces sp. 900129855</name>
    <dbReference type="NCBI Taxonomy" id="3155129"/>
    <lineage>
        <taxon>Bacteria</taxon>
        <taxon>Bacillati</taxon>
        <taxon>Actinomycetota</taxon>
        <taxon>Actinomycetes</taxon>
        <taxon>Kitasatosporales</taxon>
        <taxon>Streptomycetaceae</taxon>
        <taxon>Streptomyces</taxon>
    </lineage>
</organism>
<protein>
    <recommendedName>
        <fullName evidence="3">UbiD family decarboxylase</fullName>
    </recommendedName>
</protein>
<sequence length="186" mass="20159">MGQPDAAVIAQQRADLKKHRDDYTKEEYLARLARIPSHIDIEVEAYPGHTVGMRQIRVGRRTTAVAVLAPGHTIGQMCVIVPVAHQGKTHKLVVWSGNDNIEAAAQYAVSADFVQGIAGQEGADAFINTHAYQGAVYSHLRALKADPAAPNPLLMGTAGVQRHIEIFGNAHRALAQRLIDGTWKAM</sequence>
<comment type="caution">
    <text evidence="1">The sequence shown here is derived from an EMBL/GenBank/DDBJ whole genome shotgun (WGS) entry which is preliminary data.</text>
</comment>
<proteinExistence type="predicted"/>
<dbReference type="InterPro" id="IPR036866">
    <property type="entry name" value="RibonucZ/Hydroxyglut_hydro"/>
</dbReference>
<dbReference type="RefSeq" id="WP_361702712.1">
    <property type="nucleotide sequence ID" value="NZ_JBEZVE010000007.1"/>
</dbReference>
<dbReference type="Gene3D" id="3.60.15.10">
    <property type="entry name" value="Ribonuclease Z/Hydroxyacylglutathione hydrolase-like"/>
    <property type="match status" value="1"/>
</dbReference>
<evidence type="ECO:0000313" key="2">
    <source>
        <dbReference type="Proteomes" id="UP001550739"/>
    </source>
</evidence>
<reference evidence="1 2" key="1">
    <citation type="submission" date="2024-06" db="EMBL/GenBank/DDBJ databases">
        <title>The Natural Products Discovery Center: Release of the First 8490 Sequenced Strains for Exploring Actinobacteria Biosynthetic Diversity.</title>
        <authorList>
            <person name="Kalkreuter E."/>
            <person name="Kautsar S.A."/>
            <person name="Yang D."/>
            <person name="Bader C.D."/>
            <person name="Teijaro C.N."/>
            <person name="Fluegel L."/>
            <person name="Davis C.M."/>
            <person name="Simpson J.R."/>
            <person name="Lauterbach L."/>
            <person name="Steele A.D."/>
            <person name="Gui C."/>
            <person name="Meng S."/>
            <person name="Li G."/>
            <person name="Viehrig K."/>
            <person name="Ye F."/>
            <person name="Su P."/>
            <person name="Kiefer A.F."/>
            <person name="Nichols A."/>
            <person name="Cepeda A.J."/>
            <person name="Yan W."/>
            <person name="Fan B."/>
            <person name="Jiang Y."/>
            <person name="Adhikari A."/>
            <person name="Zheng C.-J."/>
            <person name="Schuster L."/>
            <person name="Cowan T.M."/>
            <person name="Smanski M.J."/>
            <person name="Chevrette M.G."/>
            <person name="De Carvalho L.P.S."/>
            <person name="Shen B."/>
        </authorList>
    </citation>
    <scope>NUCLEOTIDE SEQUENCE [LARGE SCALE GENOMIC DNA]</scope>
    <source>
        <strain evidence="1 2">NPDC033843</strain>
    </source>
</reference>
<keyword evidence="2" id="KW-1185">Reference proteome</keyword>